<proteinExistence type="predicted"/>
<gene>
    <name evidence="1" type="ORF">D0Y65_045936</name>
</gene>
<evidence type="ECO:0000313" key="2">
    <source>
        <dbReference type="Proteomes" id="UP000289340"/>
    </source>
</evidence>
<dbReference type="Gene3D" id="3.40.850.10">
    <property type="entry name" value="Kinesin motor domain"/>
    <property type="match status" value="1"/>
</dbReference>
<dbReference type="EMBL" id="QZWG01000017">
    <property type="protein sequence ID" value="RZB57050.1"/>
    <property type="molecule type" value="Genomic_DNA"/>
</dbReference>
<feature type="non-terminal residue" evidence="1">
    <location>
        <position position="1"/>
    </location>
</feature>
<dbReference type="InterPro" id="IPR036961">
    <property type="entry name" value="Kinesin_motor_dom_sf"/>
</dbReference>
<comment type="caution">
    <text evidence="1">The sequence shown here is derived from an EMBL/GenBank/DDBJ whole genome shotgun (WGS) entry which is preliminary data.</text>
</comment>
<evidence type="ECO:0008006" key="3">
    <source>
        <dbReference type="Google" id="ProtNLM"/>
    </source>
</evidence>
<dbReference type="SUPFAM" id="SSF52540">
    <property type="entry name" value="P-loop containing nucleoside triphosphate hydrolases"/>
    <property type="match status" value="1"/>
</dbReference>
<protein>
    <recommendedName>
        <fullName evidence="3">Kinesin motor domain-containing protein</fullName>
    </recommendedName>
</protein>
<dbReference type="AlphaFoldDB" id="A0A445G770"/>
<name>A0A445G770_GLYSO</name>
<accession>A0A445G770</accession>
<dbReference type="Proteomes" id="UP000289340">
    <property type="component" value="Chromosome 17"/>
</dbReference>
<evidence type="ECO:0000313" key="1">
    <source>
        <dbReference type="EMBL" id="RZB57050.1"/>
    </source>
</evidence>
<organism evidence="1 2">
    <name type="scientific">Glycine soja</name>
    <name type="common">Wild soybean</name>
    <dbReference type="NCBI Taxonomy" id="3848"/>
    <lineage>
        <taxon>Eukaryota</taxon>
        <taxon>Viridiplantae</taxon>
        <taxon>Streptophyta</taxon>
        <taxon>Embryophyta</taxon>
        <taxon>Tracheophyta</taxon>
        <taxon>Spermatophyta</taxon>
        <taxon>Magnoliopsida</taxon>
        <taxon>eudicotyledons</taxon>
        <taxon>Gunneridae</taxon>
        <taxon>Pentapetalae</taxon>
        <taxon>rosids</taxon>
        <taxon>fabids</taxon>
        <taxon>Fabales</taxon>
        <taxon>Fabaceae</taxon>
        <taxon>Papilionoideae</taxon>
        <taxon>50 kb inversion clade</taxon>
        <taxon>NPAAA clade</taxon>
        <taxon>indigoferoid/millettioid clade</taxon>
        <taxon>Phaseoleae</taxon>
        <taxon>Glycine</taxon>
        <taxon>Glycine subgen. Soja</taxon>
    </lineage>
</organism>
<reference evidence="1 2" key="1">
    <citation type="submission" date="2018-09" db="EMBL/GenBank/DDBJ databases">
        <title>A high-quality reference genome of wild soybean provides a powerful tool to mine soybean genomes.</title>
        <authorList>
            <person name="Xie M."/>
            <person name="Chung C.Y.L."/>
            <person name="Li M.-W."/>
            <person name="Wong F.-L."/>
            <person name="Chan T.-F."/>
            <person name="Lam H.-M."/>
        </authorList>
    </citation>
    <scope>NUCLEOTIDE SEQUENCE [LARGE SCALE GENOMIC DNA]</scope>
    <source>
        <strain evidence="2">cv. W05</strain>
        <tissue evidence="1">Hypocotyl of etiolated seedlings</tissue>
    </source>
</reference>
<keyword evidence="2" id="KW-1185">Reference proteome</keyword>
<dbReference type="InterPro" id="IPR027417">
    <property type="entry name" value="P-loop_NTPase"/>
</dbReference>
<sequence>IKKCRIEDELGRRMDFVLDAINTDHIYISFHSLDMLHSLGINGILGITQVTHIYKLPFPELTFSVGVESREERRRSWWCKKGTFSKKRRSSQCSKHPSSSTVMASLSTIARANSSSAPTPKVPSHVTRTSLFSWIPMVVLFSPSVERYNFFPFLLVFNVAKELVAQIRRKVDPATSVMLGKEVFWLCIKPAFDAAFERWGIKVFLNLLDQSWTLRLFFFVVDKNGNGGFAEFLSATEKNGKSIAVSFYEVLVKSIAEFQNLYSYACFALKGAPKKGGCEHVRRSHMGLIVHVFSQNGSLVSKVNFVDLAGYEDARKKSSDGSYLAEIKNYTHATGFVKNPSFCQDTIYMVSLASWSCHWICRAFLDSTKRNASSAKQMVNSHKN</sequence>